<evidence type="ECO:0000313" key="2">
    <source>
        <dbReference type="Proteomes" id="UP001595912"/>
    </source>
</evidence>
<name>A0ABV9W443_9ACTN</name>
<reference evidence="2" key="1">
    <citation type="journal article" date="2019" name="Int. J. Syst. Evol. Microbiol.">
        <title>The Global Catalogue of Microorganisms (GCM) 10K type strain sequencing project: providing services to taxonomists for standard genome sequencing and annotation.</title>
        <authorList>
            <consortium name="The Broad Institute Genomics Platform"/>
            <consortium name="The Broad Institute Genome Sequencing Center for Infectious Disease"/>
            <person name="Wu L."/>
            <person name="Ma J."/>
        </authorList>
    </citation>
    <scope>NUCLEOTIDE SEQUENCE [LARGE SCALE GENOMIC DNA]</scope>
    <source>
        <strain evidence="2">CGMCC 4.7152</strain>
    </source>
</reference>
<dbReference type="Proteomes" id="UP001595912">
    <property type="component" value="Unassembled WGS sequence"/>
</dbReference>
<evidence type="ECO:0000313" key="1">
    <source>
        <dbReference type="EMBL" id="MFC5002042.1"/>
    </source>
</evidence>
<accession>A0ABV9W443</accession>
<dbReference type="EMBL" id="JBHSIU010000041">
    <property type="protein sequence ID" value="MFC5002042.1"/>
    <property type="molecule type" value="Genomic_DNA"/>
</dbReference>
<keyword evidence="2" id="KW-1185">Reference proteome</keyword>
<gene>
    <name evidence="1" type="ORF">ACFPIJ_29950</name>
</gene>
<comment type="caution">
    <text evidence="1">The sequence shown here is derived from an EMBL/GenBank/DDBJ whole genome shotgun (WGS) entry which is preliminary data.</text>
</comment>
<sequence length="171" mass="18720">MFPYEPGSPEGLAARWVQWVAASGPFRNPVADDTGRHAHRNQPGDVWFLAGSFGGAVERRCIIPGGRPLFFPAFNMWCPNGTHIPPLPRATGEAYVDDEPHPVEVIDAAELFEVRGVFRNPVTGRRGAVGMRVWGLWATVAPLAPGQHQVRFHGTDGHGFRVSATYDLVVI</sequence>
<organism evidence="1 2">
    <name type="scientific">Dactylosporangium cerinum</name>
    <dbReference type="NCBI Taxonomy" id="1434730"/>
    <lineage>
        <taxon>Bacteria</taxon>
        <taxon>Bacillati</taxon>
        <taxon>Actinomycetota</taxon>
        <taxon>Actinomycetes</taxon>
        <taxon>Micromonosporales</taxon>
        <taxon>Micromonosporaceae</taxon>
        <taxon>Dactylosporangium</taxon>
    </lineage>
</organism>
<protein>
    <submittedName>
        <fullName evidence="1">Uncharacterized protein</fullName>
    </submittedName>
</protein>
<proteinExistence type="predicted"/>
<dbReference type="RefSeq" id="WP_380119756.1">
    <property type="nucleotide sequence ID" value="NZ_JBHSIU010000041.1"/>
</dbReference>